<dbReference type="PANTHER" id="PTHR46832">
    <property type="entry name" value="5'-METHYLTHIOADENOSINE/S-ADENOSYLHOMOCYSTEINE NUCLEOSIDASE"/>
    <property type="match status" value="1"/>
</dbReference>
<evidence type="ECO:0000259" key="6">
    <source>
        <dbReference type="Pfam" id="PF01048"/>
    </source>
</evidence>
<evidence type="ECO:0000313" key="7">
    <source>
        <dbReference type="EMBL" id="PYE56323.1"/>
    </source>
</evidence>
<keyword evidence="3" id="KW-0028">Amino-acid biosynthesis</keyword>
<dbReference type="GO" id="GO:0008782">
    <property type="term" value="F:adenosylhomocysteine nucleosidase activity"/>
    <property type="evidence" value="ECO:0007669"/>
    <property type="project" value="UniProtKB-EC"/>
</dbReference>
<keyword evidence="4" id="KW-0378">Hydrolase</keyword>
<evidence type="ECO:0000256" key="3">
    <source>
        <dbReference type="ARBA" id="ARBA00022605"/>
    </source>
</evidence>
<dbReference type="GO" id="GO:0005829">
    <property type="term" value="C:cytosol"/>
    <property type="evidence" value="ECO:0007669"/>
    <property type="project" value="TreeGrafter"/>
</dbReference>
<dbReference type="NCBIfam" id="NF004079">
    <property type="entry name" value="PRK05584.1"/>
    <property type="match status" value="1"/>
</dbReference>
<evidence type="ECO:0000256" key="5">
    <source>
        <dbReference type="ARBA" id="ARBA00023167"/>
    </source>
</evidence>
<reference evidence="7 8" key="1">
    <citation type="submission" date="2018-06" db="EMBL/GenBank/DDBJ databases">
        <title>Genomic Encyclopedia of Type Strains, Phase IV (KMG-IV): sequencing the most valuable type-strain genomes for metagenomic binning, comparative biology and taxonomic classification.</title>
        <authorList>
            <person name="Goeker M."/>
        </authorList>
    </citation>
    <scope>NUCLEOTIDE SEQUENCE [LARGE SCALE GENOMIC DNA]</scope>
    <source>
        <strain evidence="7 8">DSM 18048</strain>
    </source>
</reference>
<evidence type="ECO:0000256" key="1">
    <source>
        <dbReference type="ARBA" id="ARBA00004945"/>
    </source>
</evidence>
<sequence length="228" mass="24128">MRIGIIGAMREEIELLSAELRGREVTRHLGCEFERGELDGRDVVLTVCGIGKVNAAMTTVALLSQGVGAVIFTGVAGGVDPRLQVGDVVVSTDLVQHDVDVTPLKYEIGLVPGESLAWTADEDLRRAAVEAASTLEGVAVLEGRVVSGDQFIADKAKVRWLRETFGAACAEMEGASVAQVCAKFGVPFVVIRSMSDTADGSADVDYPAFMPVVAKRAKAVVRAMLPKL</sequence>
<feature type="domain" description="Nucleoside phosphorylase" evidence="6">
    <location>
        <begin position="2"/>
        <end position="225"/>
    </location>
</feature>
<dbReference type="GO" id="GO:0019284">
    <property type="term" value="P:L-methionine salvage from S-adenosylmethionine"/>
    <property type="evidence" value="ECO:0007669"/>
    <property type="project" value="TreeGrafter"/>
</dbReference>
<evidence type="ECO:0000313" key="8">
    <source>
        <dbReference type="Proteomes" id="UP000248326"/>
    </source>
</evidence>
<keyword evidence="8" id="KW-1185">Reference proteome</keyword>
<gene>
    <name evidence="7" type="ORF">DES52_101127</name>
</gene>
<dbReference type="AlphaFoldDB" id="A0A318SCI8"/>
<accession>A0A318SCI8</accession>
<evidence type="ECO:0000256" key="4">
    <source>
        <dbReference type="ARBA" id="ARBA00022801"/>
    </source>
</evidence>
<name>A0A318SCI8_9DEIO</name>
<dbReference type="NCBIfam" id="TIGR01704">
    <property type="entry name" value="MTA_SAH-Nsdase"/>
    <property type="match status" value="1"/>
</dbReference>
<proteinExistence type="predicted"/>
<comment type="pathway">
    <text evidence="1">Amino-acid biosynthesis; L-methionine biosynthesis via salvage pathway; S-methyl-5-thio-alpha-D-ribose 1-phosphate from S-methyl-5'-thioadenosine (hydrolase route): step 1/2.</text>
</comment>
<dbReference type="SUPFAM" id="SSF53167">
    <property type="entry name" value="Purine and uridine phosphorylases"/>
    <property type="match status" value="1"/>
</dbReference>
<dbReference type="InterPro" id="IPR000845">
    <property type="entry name" value="Nucleoside_phosphorylase_d"/>
</dbReference>
<dbReference type="InterPro" id="IPR035994">
    <property type="entry name" value="Nucleoside_phosphorylase_sf"/>
</dbReference>
<dbReference type="CDD" id="cd09008">
    <property type="entry name" value="MTAN"/>
    <property type="match status" value="1"/>
</dbReference>
<dbReference type="PANTHER" id="PTHR46832:SF1">
    <property type="entry name" value="5'-METHYLTHIOADENOSINE_S-ADENOSYLHOMOCYSTEINE NUCLEOSIDASE"/>
    <property type="match status" value="1"/>
</dbReference>
<dbReference type="Proteomes" id="UP000248326">
    <property type="component" value="Unassembled WGS sequence"/>
</dbReference>
<dbReference type="Pfam" id="PF01048">
    <property type="entry name" value="PNP_UDP_1"/>
    <property type="match status" value="1"/>
</dbReference>
<dbReference type="OrthoDB" id="9792278at2"/>
<dbReference type="GO" id="GO:0019509">
    <property type="term" value="P:L-methionine salvage from methylthioadenosine"/>
    <property type="evidence" value="ECO:0007669"/>
    <property type="project" value="UniProtKB-UniPathway"/>
</dbReference>
<protein>
    <recommendedName>
        <fullName evidence="2">adenosylhomocysteine nucleosidase</fullName>
        <ecNumber evidence="2">3.2.2.9</ecNumber>
    </recommendedName>
</protein>
<dbReference type="EMBL" id="QJSX01000001">
    <property type="protein sequence ID" value="PYE56323.1"/>
    <property type="molecule type" value="Genomic_DNA"/>
</dbReference>
<evidence type="ECO:0000256" key="2">
    <source>
        <dbReference type="ARBA" id="ARBA00011974"/>
    </source>
</evidence>
<dbReference type="RefSeq" id="WP_110884831.1">
    <property type="nucleotide sequence ID" value="NZ_QJSX01000001.1"/>
</dbReference>
<dbReference type="GO" id="GO:0008930">
    <property type="term" value="F:methylthioadenosine nucleosidase activity"/>
    <property type="evidence" value="ECO:0007669"/>
    <property type="project" value="InterPro"/>
</dbReference>
<dbReference type="GO" id="GO:0009164">
    <property type="term" value="P:nucleoside catabolic process"/>
    <property type="evidence" value="ECO:0007669"/>
    <property type="project" value="InterPro"/>
</dbReference>
<organism evidence="7 8">
    <name type="scientific">Deinococcus yavapaiensis KR-236</name>
    <dbReference type="NCBI Taxonomy" id="694435"/>
    <lineage>
        <taxon>Bacteria</taxon>
        <taxon>Thermotogati</taxon>
        <taxon>Deinococcota</taxon>
        <taxon>Deinococci</taxon>
        <taxon>Deinococcales</taxon>
        <taxon>Deinococcaceae</taxon>
        <taxon>Deinococcus</taxon>
    </lineage>
</organism>
<keyword evidence="5" id="KW-0486">Methionine biosynthesis</keyword>
<dbReference type="InterPro" id="IPR010049">
    <property type="entry name" value="MTA_SAH_Nsdase"/>
</dbReference>
<dbReference type="EC" id="3.2.2.9" evidence="2"/>
<dbReference type="UniPathway" id="UPA00904">
    <property type="reaction ID" value="UER00871"/>
</dbReference>
<dbReference type="Gene3D" id="3.40.50.1580">
    <property type="entry name" value="Nucleoside phosphorylase domain"/>
    <property type="match status" value="1"/>
</dbReference>
<comment type="caution">
    <text evidence="7">The sequence shown here is derived from an EMBL/GenBank/DDBJ whole genome shotgun (WGS) entry which is preliminary data.</text>
</comment>